<keyword evidence="1" id="KW-0472">Membrane</keyword>
<sequence length="783" mass="87406">MKGVSLRNKILLLFLGVIIISSVTTITAVLLATNESVEEHAHEQLNVGRKVFEQLLNIRGRQLFDSAEVLTADFGFKGAVSAGDRETILSVLENHGARIGADLMMLSSLDGSLIASTDIATQQRNLFPFAELLPQAEEDGGLLTVVMLDGKAYQMVMLQVNAPVPVAWASIGFLLDQNLANQLQDLTHLEVTFRGEAKDQKGFSISTMEDARNGAGQSTLLNDEEWQRMSLNDNDYLALLTPLVNTPMYQVSAILRTSLNKAYASFSPLKIQVLLISLVALILSAISAFFIAKNVTRPIHALVMAAKRISGGDYSEDILVGRTSKDEIGELATSFNVMQRGIADREEKILYQVYHDTLTGLPNRILIREEMNKLLQDYQQTEQCFSVICININRFKQVNDTFGYQIGDELLKAFVSRLQSVVKQGATPGRIGADEFLVLHTGTPEPQLPDEINRILSELNTNYMVGEFDISITTCAGVATYPKHGDRADQLLRRADIALNEAKLKKQDVAYYELGADEKYLNQIRLINDLKQAIEQDQLVMFYQPKVDLKQRKVTQVEALIRWFHKELGFISPEEFIGLAEQSGLMPALTRWVIKNVLNEAVVWREQNVNVAMAVNLSAYDLAYDDLPNYVSDLLVQCQLSTESLILEVTESAVMEDPEQALNVLHQFKSSGIKLAIDDYGTGYSSLSQLTSMPVDELKIDMSFVLKLDQSKDDQAIVRSTIEMGHNLGLSIVAEGVENRDSWALLEEYGCDKLQGYYICKPQSSSDFIQWYANYDVLSEYQA</sequence>
<evidence type="ECO:0000259" key="2">
    <source>
        <dbReference type="PROSITE" id="PS50883"/>
    </source>
</evidence>
<dbReference type="PROSITE" id="PS50885">
    <property type="entry name" value="HAMP"/>
    <property type="match status" value="1"/>
</dbReference>
<dbReference type="Pfam" id="PF00563">
    <property type="entry name" value="EAL"/>
    <property type="match status" value="1"/>
</dbReference>
<feature type="domain" description="EAL" evidence="2">
    <location>
        <begin position="523"/>
        <end position="776"/>
    </location>
</feature>
<dbReference type="SUPFAM" id="SSF141868">
    <property type="entry name" value="EAL domain-like"/>
    <property type="match status" value="1"/>
</dbReference>
<dbReference type="PANTHER" id="PTHR33121">
    <property type="entry name" value="CYCLIC DI-GMP PHOSPHODIESTERASE PDEF"/>
    <property type="match status" value="1"/>
</dbReference>
<name>A0ABP7MB09_9GAMM</name>
<dbReference type="InterPro" id="IPR043128">
    <property type="entry name" value="Rev_trsase/Diguanyl_cyclase"/>
</dbReference>
<organism evidence="5 6">
    <name type="scientific">Litoribacillus peritrichatus</name>
    <dbReference type="NCBI Taxonomy" id="718191"/>
    <lineage>
        <taxon>Bacteria</taxon>
        <taxon>Pseudomonadati</taxon>
        <taxon>Pseudomonadota</taxon>
        <taxon>Gammaproteobacteria</taxon>
        <taxon>Oceanospirillales</taxon>
        <taxon>Oceanospirillaceae</taxon>
        <taxon>Litoribacillus</taxon>
    </lineage>
</organism>
<dbReference type="InterPro" id="IPR050706">
    <property type="entry name" value="Cyclic-di-GMP_PDE-like"/>
</dbReference>
<dbReference type="SMART" id="SM00052">
    <property type="entry name" value="EAL"/>
    <property type="match status" value="1"/>
</dbReference>
<dbReference type="Gene3D" id="6.10.340.10">
    <property type="match status" value="1"/>
</dbReference>
<dbReference type="SMART" id="SM00304">
    <property type="entry name" value="HAMP"/>
    <property type="match status" value="1"/>
</dbReference>
<dbReference type="CDD" id="cd01948">
    <property type="entry name" value="EAL"/>
    <property type="match status" value="1"/>
</dbReference>
<dbReference type="Gene3D" id="3.30.70.270">
    <property type="match status" value="1"/>
</dbReference>
<keyword evidence="1" id="KW-0812">Transmembrane</keyword>
<dbReference type="CDD" id="cd06225">
    <property type="entry name" value="HAMP"/>
    <property type="match status" value="1"/>
</dbReference>
<comment type="caution">
    <text evidence="5">The sequence shown here is derived from an EMBL/GenBank/DDBJ whole genome shotgun (WGS) entry which is preliminary data.</text>
</comment>
<dbReference type="InterPro" id="IPR035919">
    <property type="entry name" value="EAL_sf"/>
</dbReference>
<keyword evidence="1" id="KW-1133">Transmembrane helix</keyword>
<evidence type="ECO:0000259" key="3">
    <source>
        <dbReference type="PROSITE" id="PS50885"/>
    </source>
</evidence>
<dbReference type="InterPro" id="IPR003660">
    <property type="entry name" value="HAMP_dom"/>
</dbReference>
<evidence type="ECO:0000313" key="5">
    <source>
        <dbReference type="EMBL" id="GAA3918849.1"/>
    </source>
</evidence>
<dbReference type="Gene3D" id="3.20.20.450">
    <property type="entry name" value="EAL domain"/>
    <property type="match status" value="1"/>
</dbReference>
<evidence type="ECO:0000256" key="1">
    <source>
        <dbReference type="SAM" id="Phobius"/>
    </source>
</evidence>
<dbReference type="InterPro" id="IPR029787">
    <property type="entry name" value="Nucleotide_cyclase"/>
</dbReference>
<feature type="transmembrane region" description="Helical" evidence="1">
    <location>
        <begin position="271"/>
        <end position="292"/>
    </location>
</feature>
<dbReference type="RefSeq" id="WP_344796626.1">
    <property type="nucleotide sequence ID" value="NZ_BAABBN010000004.1"/>
</dbReference>
<dbReference type="Pfam" id="PF00672">
    <property type="entry name" value="HAMP"/>
    <property type="match status" value="1"/>
</dbReference>
<dbReference type="PANTHER" id="PTHR33121:SF71">
    <property type="entry name" value="OXYGEN SENSOR PROTEIN DOSP"/>
    <property type="match status" value="1"/>
</dbReference>
<dbReference type="Pfam" id="PF14827">
    <property type="entry name" value="dCache_3"/>
    <property type="match status" value="1"/>
</dbReference>
<evidence type="ECO:0000313" key="6">
    <source>
        <dbReference type="Proteomes" id="UP001501565"/>
    </source>
</evidence>
<gene>
    <name evidence="5" type="ORF">GCM10022277_12690</name>
</gene>
<dbReference type="NCBIfam" id="TIGR00254">
    <property type="entry name" value="GGDEF"/>
    <property type="match status" value="1"/>
</dbReference>
<dbReference type="Proteomes" id="UP001501565">
    <property type="component" value="Unassembled WGS sequence"/>
</dbReference>
<dbReference type="EMBL" id="BAABBN010000004">
    <property type="protein sequence ID" value="GAA3918849.1"/>
    <property type="molecule type" value="Genomic_DNA"/>
</dbReference>
<dbReference type="SUPFAM" id="SSF158472">
    <property type="entry name" value="HAMP domain-like"/>
    <property type="match status" value="1"/>
</dbReference>
<dbReference type="InterPro" id="IPR001633">
    <property type="entry name" value="EAL_dom"/>
</dbReference>
<dbReference type="InterPro" id="IPR029150">
    <property type="entry name" value="dCache_3"/>
</dbReference>
<dbReference type="SMART" id="SM00267">
    <property type="entry name" value="GGDEF"/>
    <property type="match status" value="1"/>
</dbReference>
<protein>
    <submittedName>
        <fullName evidence="5">EAL domain-containing protein</fullName>
    </submittedName>
</protein>
<proteinExistence type="predicted"/>
<dbReference type="Pfam" id="PF00990">
    <property type="entry name" value="GGDEF"/>
    <property type="match status" value="1"/>
</dbReference>
<dbReference type="SUPFAM" id="SSF55073">
    <property type="entry name" value="Nucleotide cyclase"/>
    <property type="match status" value="1"/>
</dbReference>
<dbReference type="PROSITE" id="PS50883">
    <property type="entry name" value="EAL"/>
    <property type="match status" value="1"/>
</dbReference>
<dbReference type="PROSITE" id="PS50887">
    <property type="entry name" value="GGDEF"/>
    <property type="match status" value="1"/>
</dbReference>
<accession>A0ABP7MB09</accession>
<reference evidence="6" key="1">
    <citation type="journal article" date="2019" name="Int. J. Syst. Evol. Microbiol.">
        <title>The Global Catalogue of Microorganisms (GCM) 10K type strain sequencing project: providing services to taxonomists for standard genome sequencing and annotation.</title>
        <authorList>
            <consortium name="The Broad Institute Genomics Platform"/>
            <consortium name="The Broad Institute Genome Sequencing Center for Infectious Disease"/>
            <person name="Wu L."/>
            <person name="Ma J."/>
        </authorList>
    </citation>
    <scope>NUCLEOTIDE SEQUENCE [LARGE SCALE GENOMIC DNA]</scope>
    <source>
        <strain evidence="6">JCM 17551</strain>
    </source>
</reference>
<keyword evidence="6" id="KW-1185">Reference proteome</keyword>
<feature type="domain" description="HAMP" evidence="3">
    <location>
        <begin position="293"/>
        <end position="347"/>
    </location>
</feature>
<feature type="domain" description="GGDEF" evidence="4">
    <location>
        <begin position="383"/>
        <end position="514"/>
    </location>
</feature>
<dbReference type="InterPro" id="IPR000160">
    <property type="entry name" value="GGDEF_dom"/>
</dbReference>
<evidence type="ECO:0000259" key="4">
    <source>
        <dbReference type="PROSITE" id="PS50887"/>
    </source>
</evidence>
<dbReference type="CDD" id="cd01949">
    <property type="entry name" value="GGDEF"/>
    <property type="match status" value="1"/>
</dbReference>